<dbReference type="AlphaFoldDB" id="A0AAD6RRA3"/>
<gene>
    <name evidence="2" type="ORF">NC653_003355</name>
</gene>
<dbReference type="Proteomes" id="UP001164929">
    <property type="component" value="Chromosome 1"/>
</dbReference>
<name>A0AAD6RRA3_9ROSI</name>
<keyword evidence="1" id="KW-0472">Membrane</keyword>
<organism evidence="2 3">
    <name type="scientific">Populus alba x Populus x berolinensis</name>
    <dbReference type="NCBI Taxonomy" id="444605"/>
    <lineage>
        <taxon>Eukaryota</taxon>
        <taxon>Viridiplantae</taxon>
        <taxon>Streptophyta</taxon>
        <taxon>Embryophyta</taxon>
        <taxon>Tracheophyta</taxon>
        <taxon>Spermatophyta</taxon>
        <taxon>Magnoliopsida</taxon>
        <taxon>eudicotyledons</taxon>
        <taxon>Gunneridae</taxon>
        <taxon>Pentapetalae</taxon>
        <taxon>rosids</taxon>
        <taxon>fabids</taxon>
        <taxon>Malpighiales</taxon>
        <taxon>Salicaceae</taxon>
        <taxon>Saliceae</taxon>
        <taxon>Populus</taxon>
    </lineage>
</organism>
<evidence type="ECO:0000256" key="1">
    <source>
        <dbReference type="SAM" id="Phobius"/>
    </source>
</evidence>
<proteinExistence type="predicted"/>
<reference evidence="2 3" key="1">
    <citation type="journal article" date="2023" name="Mol. Ecol. Resour.">
        <title>Chromosome-level genome assembly of a triploid poplar Populus alba 'Berolinensis'.</title>
        <authorList>
            <person name="Chen S."/>
            <person name="Yu Y."/>
            <person name="Wang X."/>
            <person name="Wang S."/>
            <person name="Zhang T."/>
            <person name="Zhou Y."/>
            <person name="He R."/>
            <person name="Meng N."/>
            <person name="Wang Y."/>
            <person name="Liu W."/>
            <person name="Liu Z."/>
            <person name="Liu J."/>
            <person name="Guo Q."/>
            <person name="Huang H."/>
            <person name="Sederoff R.R."/>
            <person name="Wang G."/>
            <person name="Qu G."/>
            <person name="Chen S."/>
        </authorList>
    </citation>
    <scope>NUCLEOTIDE SEQUENCE [LARGE SCALE GENOMIC DNA]</scope>
    <source>
        <strain evidence="2">SC-2020</strain>
    </source>
</reference>
<sequence length="93" mass="10831">MVIDGHPFWFHDPIIIILPVAGNMIFIFGSGCSGFFCSATRLLGRALIMFQALHLADKPDFLPLWVKQPPLIFDFLFGYYRWKLSSNFRYEKE</sequence>
<feature type="transmembrane region" description="Helical" evidence="1">
    <location>
        <begin position="14"/>
        <end position="39"/>
    </location>
</feature>
<accession>A0AAD6RRA3</accession>
<evidence type="ECO:0000313" key="3">
    <source>
        <dbReference type="Proteomes" id="UP001164929"/>
    </source>
</evidence>
<keyword evidence="1" id="KW-0812">Transmembrane</keyword>
<keyword evidence="1" id="KW-1133">Transmembrane helix</keyword>
<evidence type="ECO:0000313" key="2">
    <source>
        <dbReference type="EMBL" id="KAJ7013681.1"/>
    </source>
</evidence>
<protein>
    <submittedName>
        <fullName evidence="2">Uncharacterized protein</fullName>
    </submittedName>
</protein>
<comment type="caution">
    <text evidence="2">The sequence shown here is derived from an EMBL/GenBank/DDBJ whole genome shotgun (WGS) entry which is preliminary data.</text>
</comment>
<keyword evidence="3" id="KW-1185">Reference proteome</keyword>
<dbReference type="EMBL" id="JAQIZT010000001">
    <property type="protein sequence ID" value="KAJ7013681.1"/>
    <property type="molecule type" value="Genomic_DNA"/>
</dbReference>